<dbReference type="AlphaFoldDB" id="A0A8H2WYJ2"/>
<reference evidence="3" key="1">
    <citation type="submission" date="2021-01" db="EMBL/GenBank/DDBJ databases">
        <authorList>
            <person name="Kaushik A."/>
        </authorList>
    </citation>
    <scope>NUCLEOTIDE SEQUENCE</scope>
    <source>
        <strain evidence="3">AG1-1C</strain>
    </source>
</reference>
<gene>
    <name evidence="3" type="ORF">RDB_LOCUS65805</name>
</gene>
<feature type="compositionally biased region" description="Low complexity" evidence="1">
    <location>
        <begin position="127"/>
        <end position="187"/>
    </location>
</feature>
<comment type="caution">
    <text evidence="3">The sequence shown here is derived from an EMBL/GenBank/DDBJ whole genome shotgun (WGS) entry which is preliminary data.</text>
</comment>
<name>A0A8H2WYJ2_9AGAM</name>
<protein>
    <submittedName>
        <fullName evidence="3">Uncharacterized protein</fullName>
    </submittedName>
</protein>
<sequence length="216" mass="21167">MMKFTTALLFAFAALAAAQNVANDPSINSPASIVQCQPVQISWTATKEPVYISIIPGGQPGAAPLHDFGQQAPGTNMLTWMVDQPAGTSVTMQIRDSSGAVAYSANSNVQKSSNTSCLNGQQPPSPGSSSAASQPAPGTTGASSSTTKAAEPATTPAGAPAASSTPGANASTRTPAAATSAPTPTGTTAAAANGALPIAQAGWTSLMGVLAALVIA</sequence>
<feature type="signal peptide" evidence="2">
    <location>
        <begin position="1"/>
        <end position="18"/>
    </location>
</feature>
<organism evidence="3 4">
    <name type="scientific">Rhizoctonia solani</name>
    <dbReference type="NCBI Taxonomy" id="456999"/>
    <lineage>
        <taxon>Eukaryota</taxon>
        <taxon>Fungi</taxon>
        <taxon>Dikarya</taxon>
        <taxon>Basidiomycota</taxon>
        <taxon>Agaricomycotina</taxon>
        <taxon>Agaricomycetes</taxon>
        <taxon>Cantharellales</taxon>
        <taxon>Ceratobasidiaceae</taxon>
        <taxon>Rhizoctonia</taxon>
    </lineage>
</organism>
<keyword evidence="2" id="KW-0732">Signal</keyword>
<evidence type="ECO:0000313" key="4">
    <source>
        <dbReference type="Proteomes" id="UP000663846"/>
    </source>
</evidence>
<feature type="region of interest" description="Disordered" evidence="1">
    <location>
        <begin position="111"/>
        <end position="187"/>
    </location>
</feature>
<evidence type="ECO:0000256" key="1">
    <source>
        <dbReference type="SAM" id="MobiDB-lite"/>
    </source>
</evidence>
<dbReference type="PANTHER" id="PTHR37487:SF2">
    <property type="entry name" value="EXPRESSED PROTEIN"/>
    <property type="match status" value="1"/>
</dbReference>
<dbReference type="EMBL" id="CAJMWS010000311">
    <property type="protein sequence ID" value="CAE6409756.1"/>
    <property type="molecule type" value="Genomic_DNA"/>
</dbReference>
<dbReference type="PANTHER" id="PTHR37487">
    <property type="entry name" value="CHROMOSOME 1, WHOLE GENOME SHOTGUN SEQUENCE"/>
    <property type="match status" value="1"/>
</dbReference>
<accession>A0A8H2WYJ2</accession>
<proteinExistence type="predicted"/>
<evidence type="ECO:0000256" key="2">
    <source>
        <dbReference type="SAM" id="SignalP"/>
    </source>
</evidence>
<evidence type="ECO:0000313" key="3">
    <source>
        <dbReference type="EMBL" id="CAE6409756.1"/>
    </source>
</evidence>
<dbReference type="Proteomes" id="UP000663846">
    <property type="component" value="Unassembled WGS sequence"/>
</dbReference>
<feature type="chain" id="PRO_5034301795" evidence="2">
    <location>
        <begin position="19"/>
        <end position="216"/>
    </location>
</feature>